<sequence>MDFTKTENGPPIKSWMEISFTYFSRSFNRLQGSPIIIKLASAMGIVIFALWGLGPLVQQVRNIFLKKGDSSWQRSGISCHKLLYSTVTAVDRSNLLLQ</sequence>
<dbReference type="InterPro" id="IPR045042">
    <property type="entry name" value="YnaI-like"/>
</dbReference>
<feature type="non-terminal residue" evidence="4">
    <location>
        <position position="98"/>
    </location>
</feature>
<dbReference type="PANTHER" id="PTHR43634:SF2">
    <property type="entry name" value="LOW CONDUCTANCE MECHANOSENSITIVE CHANNEL YNAI"/>
    <property type="match status" value="1"/>
</dbReference>
<evidence type="ECO:0000256" key="2">
    <source>
        <dbReference type="ARBA" id="ARBA00008017"/>
    </source>
</evidence>
<evidence type="ECO:0000313" key="4">
    <source>
        <dbReference type="EMBL" id="KAL0381677.1"/>
    </source>
</evidence>
<evidence type="ECO:0000256" key="3">
    <source>
        <dbReference type="SAM" id="Phobius"/>
    </source>
</evidence>
<feature type="transmembrane region" description="Helical" evidence="3">
    <location>
        <begin position="35"/>
        <end position="57"/>
    </location>
</feature>
<gene>
    <name evidence="4" type="ORF">Sangu_0232000</name>
</gene>
<keyword evidence="3" id="KW-0812">Transmembrane</keyword>
<dbReference type="GO" id="GO:0016020">
    <property type="term" value="C:membrane"/>
    <property type="evidence" value="ECO:0007669"/>
    <property type="project" value="UniProtKB-SubCell"/>
</dbReference>
<dbReference type="AlphaFoldDB" id="A0AAW2RNB9"/>
<protein>
    <submittedName>
        <fullName evidence="4">Uncharacterized protein</fullName>
    </submittedName>
</protein>
<organism evidence="4">
    <name type="scientific">Sesamum angustifolium</name>
    <dbReference type="NCBI Taxonomy" id="2727405"/>
    <lineage>
        <taxon>Eukaryota</taxon>
        <taxon>Viridiplantae</taxon>
        <taxon>Streptophyta</taxon>
        <taxon>Embryophyta</taxon>
        <taxon>Tracheophyta</taxon>
        <taxon>Spermatophyta</taxon>
        <taxon>Magnoliopsida</taxon>
        <taxon>eudicotyledons</taxon>
        <taxon>Gunneridae</taxon>
        <taxon>Pentapetalae</taxon>
        <taxon>asterids</taxon>
        <taxon>lamiids</taxon>
        <taxon>Lamiales</taxon>
        <taxon>Pedaliaceae</taxon>
        <taxon>Sesamum</taxon>
    </lineage>
</organism>
<name>A0AAW2RNB9_9LAMI</name>
<dbReference type="EMBL" id="JACGWK010000001">
    <property type="protein sequence ID" value="KAL0381677.1"/>
    <property type="molecule type" value="Genomic_DNA"/>
</dbReference>
<comment type="caution">
    <text evidence="4">The sequence shown here is derived from an EMBL/GenBank/DDBJ whole genome shotgun (WGS) entry which is preliminary data.</text>
</comment>
<dbReference type="PANTHER" id="PTHR43634">
    <property type="entry name" value="OW CONDUCTANCE MECHANOSENSITIVE CHANNEL"/>
    <property type="match status" value="1"/>
</dbReference>
<comment type="subcellular location">
    <subcellularLocation>
        <location evidence="1">Membrane</location>
        <topology evidence="1">Multi-pass membrane protein</topology>
    </subcellularLocation>
</comment>
<accession>A0AAW2RNB9</accession>
<reference evidence="4" key="2">
    <citation type="journal article" date="2024" name="Plant">
        <title>Genomic evolution and insights into agronomic trait innovations of Sesamum species.</title>
        <authorList>
            <person name="Miao H."/>
            <person name="Wang L."/>
            <person name="Qu L."/>
            <person name="Liu H."/>
            <person name="Sun Y."/>
            <person name="Le M."/>
            <person name="Wang Q."/>
            <person name="Wei S."/>
            <person name="Zheng Y."/>
            <person name="Lin W."/>
            <person name="Duan Y."/>
            <person name="Cao H."/>
            <person name="Xiong S."/>
            <person name="Wang X."/>
            <person name="Wei L."/>
            <person name="Li C."/>
            <person name="Ma Q."/>
            <person name="Ju M."/>
            <person name="Zhao R."/>
            <person name="Li G."/>
            <person name="Mu C."/>
            <person name="Tian Q."/>
            <person name="Mei H."/>
            <person name="Zhang T."/>
            <person name="Gao T."/>
            <person name="Zhang H."/>
        </authorList>
    </citation>
    <scope>NUCLEOTIDE SEQUENCE</scope>
    <source>
        <strain evidence="4">G01</strain>
    </source>
</reference>
<comment type="similarity">
    <text evidence="2">Belongs to the MscS (TC 1.A.23) family.</text>
</comment>
<keyword evidence="3" id="KW-0472">Membrane</keyword>
<reference evidence="4" key="1">
    <citation type="submission" date="2020-06" db="EMBL/GenBank/DDBJ databases">
        <authorList>
            <person name="Li T."/>
            <person name="Hu X."/>
            <person name="Zhang T."/>
            <person name="Song X."/>
            <person name="Zhang H."/>
            <person name="Dai N."/>
            <person name="Sheng W."/>
            <person name="Hou X."/>
            <person name="Wei L."/>
        </authorList>
    </citation>
    <scope>NUCLEOTIDE SEQUENCE</scope>
    <source>
        <strain evidence="4">G01</strain>
        <tissue evidence="4">Leaf</tissue>
    </source>
</reference>
<keyword evidence="3" id="KW-1133">Transmembrane helix</keyword>
<proteinExistence type="inferred from homology"/>
<evidence type="ECO:0000256" key="1">
    <source>
        <dbReference type="ARBA" id="ARBA00004141"/>
    </source>
</evidence>